<evidence type="ECO:0000259" key="3">
    <source>
        <dbReference type="PROSITE" id="PS50405"/>
    </source>
</evidence>
<dbReference type="InterPro" id="IPR050213">
    <property type="entry name" value="GST_superfamily"/>
</dbReference>
<dbReference type="PANTHER" id="PTHR11571">
    <property type="entry name" value="GLUTATHIONE S-TRANSFERASE"/>
    <property type="match status" value="1"/>
</dbReference>
<evidence type="ECO:0000259" key="2">
    <source>
        <dbReference type="PROSITE" id="PS50404"/>
    </source>
</evidence>
<protein>
    <submittedName>
        <fullName evidence="4">Glutathione S-transferase</fullName>
    </submittedName>
</protein>
<proteinExistence type="predicted"/>
<dbReference type="InterPro" id="IPR036282">
    <property type="entry name" value="Glutathione-S-Trfase_C_sf"/>
</dbReference>
<dbReference type="PROSITE" id="PS50405">
    <property type="entry name" value="GST_CTER"/>
    <property type="match status" value="1"/>
</dbReference>
<organism evidence="4 5">
    <name type="scientific">Elysia marginata</name>
    <dbReference type="NCBI Taxonomy" id="1093978"/>
    <lineage>
        <taxon>Eukaryota</taxon>
        <taxon>Metazoa</taxon>
        <taxon>Spiralia</taxon>
        <taxon>Lophotrochozoa</taxon>
        <taxon>Mollusca</taxon>
        <taxon>Gastropoda</taxon>
        <taxon>Heterobranchia</taxon>
        <taxon>Euthyneura</taxon>
        <taxon>Panpulmonata</taxon>
        <taxon>Sacoglossa</taxon>
        <taxon>Placobranchoidea</taxon>
        <taxon>Plakobranchidae</taxon>
        <taxon>Elysia</taxon>
    </lineage>
</organism>
<evidence type="ECO:0000256" key="1">
    <source>
        <dbReference type="SAM" id="MobiDB-lite"/>
    </source>
</evidence>
<dbReference type="Gene3D" id="1.20.1050.10">
    <property type="match status" value="1"/>
</dbReference>
<comment type="caution">
    <text evidence="4">The sequence shown here is derived from an EMBL/GenBank/DDBJ whole genome shotgun (WGS) entry which is preliminary data.</text>
</comment>
<keyword evidence="5" id="KW-1185">Reference proteome</keyword>
<evidence type="ECO:0000313" key="4">
    <source>
        <dbReference type="EMBL" id="GFS27698.1"/>
    </source>
</evidence>
<dbReference type="SUPFAM" id="SSF47616">
    <property type="entry name" value="GST C-terminal domain-like"/>
    <property type="match status" value="1"/>
</dbReference>
<dbReference type="Gene3D" id="3.40.30.10">
    <property type="entry name" value="Glutaredoxin"/>
    <property type="match status" value="1"/>
</dbReference>
<dbReference type="InterPro" id="IPR036249">
    <property type="entry name" value="Thioredoxin-like_sf"/>
</dbReference>
<dbReference type="InterPro" id="IPR004046">
    <property type="entry name" value="GST_C"/>
</dbReference>
<reference evidence="4 5" key="1">
    <citation type="journal article" date="2021" name="Elife">
        <title>Chloroplast acquisition without the gene transfer in kleptoplastic sea slugs, Plakobranchus ocellatus.</title>
        <authorList>
            <person name="Maeda T."/>
            <person name="Takahashi S."/>
            <person name="Yoshida T."/>
            <person name="Shimamura S."/>
            <person name="Takaki Y."/>
            <person name="Nagai Y."/>
            <person name="Toyoda A."/>
            <person name="Suzuki Y."/>
            <person name="Arimoto A."/>
            <person name="Ishii H."/>
            <person name="Satoh N."/>
            <person name="Nishiyama T."/>
            <person name="Hasebe M."/>
            <person name="Maruyama T."/>
            <person name="Minagawa J."/>
            <person name="Obokata J."/>
            <person name="Shigenobu S."/>
        </authorList>
    </citation>
    <scope>NUCLEOTIDE SEQUENCE [LARGE SCALE GENOMIC DNA]</scope>
</reference>
<dbReference type="PROSITE" id="PS50404">
    <property type="entry name" value="GST_NTER"/>
    <property type="match status" value="1"/>
</dbReference>
<feature type="domain" description="GST N-terminal" evidence="2">
    <location>
        <begin position="53"/>
        <end position="130"/>
    </location>
</feature>
<feature type="domain" description="GST C-terminal" evidence="3">
    <location>
        <begin position="132"/>
        <end position="257"/>
    </location>
</feature>
<feature type="region of interest" description="Disordered" evidence="1">
    <location>
        <begin position="1"/>
        <end position="24"/>
    </location>
</feature>
<dbReference type="InterPro" id="IPR010987">
    <property type="entry name" value="Glutathione-S-Trfase_C-like"/>
</dbReference>
<dbReference type="InterPro" id="IPR004045">
    <property type="entry name" value="Glutathione_S-Trfase_N"/>
</dbReference>
<name>A0AAV4K145_9GAST</name>
<accession>A0AAV4K145</accession>
<gene>
    <name evidence="4" type="ORF">ElyMa_005295300</name>
</gene>
<dbReference type="Pfam" id="PF14497">
    <property type="entry name" value="GST_C_3"/>
    <property type="match status" value="1"/>
</dbReference>
<dbReference type="GO" id="GO:0006749">
    <property type="term" value="P:glutathione metabolic process"/>
    <property type="evidence" value="ECO:0007669"/>
    <property type="project" value="TreeGrafter"/>
</dbReference>
<dbReference type="SUPFAM" id="SSF52833">
    <property type="entry name" value="Thioredoxin-like"/>
    <property type="match status" value="1"/>
</dbReference>
<dbReference type="AlphaFoldDB" id="A0AAV4K145"/>
<dbReference type="Proteomes" id="UP000762676">
    <property type="component" value="Unassembled WGS sequence"/>
</dbReference>
<dbReference type="PANTHER" id="PTHR11571:SF150">
    <property type="entry name" value="GLUTATHIONE S-TRANSFERASE"/>
    <property type="match status" value="1"/>
</dbReference>
<dbReference type="GO" id="GO:0004364">
    <property type="term" value="F:glutathione transferase activity"/>
    <property type="evidence" value="ECO:0007669"/>
    <property type="project" value="TreeGrafter"/>
</dbReference>
<dbReference type="EMBL" id="BMAT01010554">
    <property type="protein sequence ID" value="GFS27698.1"/>
    <property type="molecule type" value="Genomic_DNA"/>
</dbReference>
<evidence type="ECO:0000313" key="5">
    <source>
        <dbReference type="Proteomes" id="UP000762676"/>
    </source>
</evidence>
<sequence length="257" mass="29550">MSGLRADIIPGGPDRAYDPSPMRRPPLTPQYKWGEKYITDMRHLPITHLLGFSKFKIMSRYRRGPAEVLRLLFTYAGIPFENPTLRAVDWKCLMDKVPYGNLPALWIDHNIYGEIHVVTRHIARSMGMLGATEAETLVVEAVLEQVRKLRESEILQKAFEELQERVDDNFEQAFTVILPQHFAFWEKHITDGCGPFIVASGMSVADIAIFDFVYQYRVYLPIDNVLVNFRHLQALLNAVRTNQRLAVYIKSVFAGVR</sequence>